<evidence type="ECO:0000313" key="2">
    <source>
        <dbReference type="Proteomes" id="UP001153761"/>
    </source>
</evidence>
<reference evidence="1" key="1">
    <citation type="submission" date="2020-09" db="EMBL/GenBank/DDBJ databases">
        <authorList>
            <person name="Blom J."/>
        </authorList>
    </citation>
    <scope>NUCLEOTIDE SEQUENCE</scope>
    <source>
        <strain evidence="1">No.66</strain>
    </source>
</reference>
<evidence type="ECO:0000313" key="1">
    <source>
        <dbReference type="EMBL" id="CAD5929596.1"/>
    </source>
</evidence>
<name>A0AAD1Q2Q5_PLAAG</name>
<dbReference type="AlphaFoldDB" id="A0AAD1Q2Q5"/>
<accession>A0AAD1Q2Q5</accession>
<dbReference type="Proteomes" id="UP001153761">
    <property type="component" value="Chromosome"/>
</dbReference>
<proteinExistence type="predicted"/>
<protein>
    <submittedName>
        <fullName evidence="1">Uncharacterized protein</fullName>
    </submittedName>
</protein>
<gene>
    <name evidence="1" type="ORF">PANO66_01257</name>
</gene>
<organism evidence="1 2">
    <name type="scientific">Planktothrix agardhii</name>
    <name type="common">Oscillatoria agardhii</name>
    <dbReference type="NCBI Taxonomy" id="1160"/>
    <lineage>
        <taxon>Bacteria</taxon>
        <taxon>Bacillati</taxon>
        <taxon>Cyanobacteriota</taxon>
        <taxon>Cyanophyceae</taxon>
        <taxon>Oscillatoriophycideae</taxon>
        <taxon>Oscillatoriales</taxon>
        <taxon>Microcoleaceae</taxon>
        <taxon>Planktothrix</taxon>
    </lineage>
</organism>
<dbReference type="EMBL" id="LR882963">
    <property type="protein sequence ID" value="CAD5929596.1"/>
    <property type="molecule type" value="Genomic_DNA"/>
</dbReference>
<sequence length="74" mass="7906">MFIQDLNHLEVVSEETNIEGGRRGSGAAFADAYSNAYASGRNFAQTFTSTYTDAHVSRWGTSTSSNSCASSVAF</sequence>
<dbReference type="RefSeq" id="WP_254032203.1">
    <property type="nucleotide sequence ID" value="NZ_JBAVBW010000134.1"/>
</dbReference>